<evidence type="ECO:0000256" key="1">
    <source>
        <dbReference type="SAM" id="Phobius"/>
    </source>
</evidence>
<dbReference type="EMBL" id="FWXH01000006">
    <property type="protein sequence ID" value="SMC23780.1"/>
    <property type="molecule type" value="Genomic_DNA"/>
</dbReference>
<accession>A0A1W1XIG7</accession>
<dbReference type="Pfam" id="PF14276">
    <property type="entry name" value="DUF4363"/>
    <property type="match status" value="1"/>
</dbReference>
<dbReference type="InterPro" id="IPR025373">
    <property type="entry name" value="DUF4363"/>
</dbReference>
<keyword evidence="1" id="KW-0472">Membrane</keyword>
<feature type="transmembrane region" description="Helical" evidence="1">
    <location>
        <begin position="6"/>
        <end position="25"/>
    </location>
</feature>
<gene>
    <name evidence="2" type="ORF">SAMN02745134_01980</name>
</gene>
<keyword evidence="1" id="KW-0812">Transmembrane</keyword>
<proteinExistence type="predicted"/>
<name>A0A1W1XIG7_9CLOT</name>
<dbReference type="OrthoDB" id="3034917at2"/>
<reference evidence="2 3" key="1">
    <citation type="submission" date="2017-04" db="EMBL/GenBank/DDBJ databases">
        <authorList>
            <person name="Afonso C.L."/>
            <person name="Miller P.J."/>
            <person name="Scott M.A."/>
            <person name="Spackman E."/>
            <person name="Goraichik I."/>
            <person name="Dimitrov K.M."/>
            <person name="Suarez D.L."/>
            <person name="Swayne D.E."/>
        </authorList>
    </citation>
    <scope>NUCLEOTIDE SEQUENCE [LARGE SCALE GENOMIC DNA]</scope>
    <source>
        <strain evidence="2 3">DSM 12555</strain>
    </source>
</reference>
<dbReference type="STRING" id="1121291.SAMN02745134_01980"/>
<protein>
    <recommendedName>
        <fullName evidence="4">DUF4363 domain-containing protein</fullName>
    </recommendedName>
</protein>
<organism evidence="2 3">
    <name type="scientific">Clostridium acidisoli DSM 12555</name>
    <dbReference type="NCBI Taxonomy" id="1121291"/>
    <lineage>
        <taxon>Bacteria</taxon>
        <taxon>Bacillati</taxon>
        <taxon>Bacillota</taxon>
        <taxon>Clostridia</taxon>
        <taxon>Eubacteriales</taxon>
        <taxon>Clostridiaceae</taxon>
        <taxon>Clostridium</taxon>
    </lineage>
</organism>
<evidence type="ECO:0000313" key="3">
    <source>
        <dbReference type="Proteomes" id="UP000192468"/>
    </source>
</evidence>
<dbReference type="RefSeq" id="WP_084115624.1">
    <property type="nucleotide sequence ID" value="NZ_FWXH01000006.1"/>
</dbReference>
<evidence type="ECO:0000313" key="2">
    <source>
        <dbReference type="EMBL" id="SMC23780.1"/>
    </source>
</evidence>
<keyword evidence="3" id="KW-1185">Reference proteome</keyword>
<evidence type="ECO:0008006" key="4">
    <source>
        <dbReference type="Google" id="ProtNLM"/>
    </source>
</evidence>
<sequence length="126" mass="14839">MKNIFMTLFLFIGVILICFFSVRYLNNISDKVYAENTSIKKYIQSENWTKANSKSKEMSNQWHIYSNNCSVFVNHTLIDDLSLEEHKLEAYIKTKDKEEALASSESIEFLLERIKKLETINLQNLF</sequence>
<dbReference type="AlphaFoldDB" id="A0A1W1XIG7"/>
<dbReference type="Proteomes" id="UP000192468">
    <property type="component" value="Unassembled WGS sequence"/>
</dbReference>
<keyword evidence="1" id="KW-1133">Transmembrane helix</keyword>